<accession>A0ACD5VGW4</accession>
<evidence type="ECO:0000313" key="2">
    <source>
        <dbReference type="Proteomes" id="UP001732700"/>
    </source>
</evidence>
<dbReference type="EnsemblPlants" id="AVESA.00010b.r2.3AG0419910.1">
    <property type="protein sequence ID" value="AVESA.00010b.r2.3AG0419910.1.CDS"/>
    <property type="gene ID" value="AVESA.00010b.r2.3AG0419910"/>
</dbReference>
<proteinExistence type="predicted"/>
<dbReference type="Proteomes" id="UP001732700">
    <property type="component" value="Chromosome 3A"/>
</dbReference>
<reference evidence="1" key="1">
    <citation type="submission" date="2021-05" db="EMBL/GenBank/DDBJ databases">
        <authorList>
            <person name="Scholz U."/>
            <person name="Mascher M."/>
            <person name="Fiebig A."/>
        </authorList>
    </citation>
    <scope>NUCLEOTIDE SEQUENCE [LARGE SCALE GENOMIC DNA]</scope>
</reference>
<reference evidence="1" key="2">
    <citation type="submission" date="2025-09" db="UniProtKB">
        <authorList>
            <consortium name="EnsemblPlants"/>
        </authorList>
    </citation>
    <scope>IDENTIFICATION</scope>
</reference>
<protein>
    <submittedName>
        <fullName evidence="1">Uncharacterized protein</fullName>
    </submittedName>
</protein>
<keyword evidence="2" id="KW-1185">Reference proteome</keyword>
<evidence type="ECO:0000313" key="1">
    <source>
        <dbReference type="EnsemblPlants" id="AVESA.00010b.r2.3AG0419910.1.CDS"/>
    </source>
</evidence>
<sequence length="408" mass="46864">MAPQQRPEDEPPPNYLRGSGYFSVEIHHGGYFLGQGNNRSYVGGASVWYDHLDSDEWTPVFLENLVEDLGYEMQGRMNVFYCIPILSIENNGLRKLVDEIDTSAMANWVGCGNHFISIYLDHDESIRAVDWDDVVAFPIVQLPPVLSPVKPINIVTADDASSHVVDDSGPFQEVQPQPFQEVQPHPCVKTRSKVRNADNSETEDASREKSESSEDADSDFEFNDSEVDLSDDDDLYADNVDDDEEHVKKMKMKRTVKFEDEGESEDEDLWAPDSDEEKVQMKFKTFRREDLGSVTFHVGLKFESVDMGLINAVRDQFPESEHRFCVRHLWQNFQMHFKGDALKNQLWIIARSSTAVKYEKNMEHMKALNPDAYAWLDNLDPRTWVRAFQSDISKCDILLNNNCEVFNK</sequence>
<organism evidence="1 2">
    <name type="scientific">Avena sativa</name>
    <name type="common">Oat</name>
    <dbReference type="NCBI Taxonomy" id="4498"/>
    <lineage>
        <taxon>Eukaryota</taxon>
        <taxon>Viridiplantae</taxon>
        <taxon>Streptophyta</taxon>
        <taxon>Embryophyta</taxon>
        <taxon>Tracheophyta</taxon>
        <taxon>Spermatophyta</taxon>
        <taxon>Magnoliopsida</taxon>
        <taxon>Liliopsida</taxon>
        <taxon>Poales</taxon>
        <taxon>Poaceae</taxon>
        <taxon>BOP clade</taxon>
        <taxon>Pooideae</taxon>
        <taxon>Poodae</taxon>
        <taxon>Poeae</taxon>
        <taxon>Poeae Chloroplast Group 1 (Aveneae type)</taxon>
        <taxon>Aveninae</taxon>
        <taxon>Avena</taxon>
    </lineage>
</organism>
<name>A0ACD5VGW4_AVESA</name>